<dbReference type="HOGENOM" id="CLU_3099809_0_0_11"/>
<protein>
    <submittedName>
        <fullName evidence="2">Uncharacterized protein</fullName>
    </submittedName>
</protein>
<dbReference type="Proteomes" id="UP000027178">
    <property type="component" value="Unassembled WGS sequence"/>
</dbReference>
<reference evidence="2 3" key="1">
    <citation type="submission" date="2014-05" db="EMBL/GenBank/DDBJ databases">
        <title>Draft Genome Sequence of Kitasatospora cheerisanensis KCTC 2395.</title>
        <authorList>
            <person name="Nam D.H."/>
        </authorList>
    </citation>
    <scope>NUCLEOTIDE SEQUENCE [LARGE SCALE GENOMIC DNA]</scope>
    <source>
        <strain evidence="2 3">KCTC 2395</strain>
    </source>
</reference>
<accession>A0A066Z4R8</accession>
<organism evidence="2 3">
    <name type="scientific">Kitasatospora cheerisanensis KCTC 2395</name>
    <dbReference type="NCBI Taxonomy" id="1348663"/>
    <lineage>
        <taxon>Bacteria</taxon>
        <taxon>Bacillati</taxon>
        <taxon>Actinomycetota</taxon>
        <taxon>Actinomycetes</taxon>
        <taxon>Kitasatosporales</taxon>
        <taxon>Streptomycetaceae</taxon>
        <taxon>Kitasatospora</taxon>
    </lineage>
</organism>
<evidence type="ECO:0000313" key="3">
    <source>
        <dbReference type="Proteomes" id="UP000027178"/>
    </source>
</evidence>
<sequence length="51" mass="5313">MARVGVGGRAGRRQGMMVPRRATAARGGPTCRQVPAGVPGEGRNTMGRAHR</sequence>
<dbReference type="EMBL" id="JNBY01000087">
    <property type="protein sequence ID" value="KDN85150.1"/>
    <property type="molecule type" value="Genomic_DNA"/>
</dbReference>
<evidence type="ECO:0000256" key="1">
    <source>
        <dbReference type="SAM" id="MobiDB-lite"/>
    </source>
</evidence>
<dbReference type="AlphaFoldDB" id="A0A066Z4R8"/>
<evidence type="ECO:0000313" key="2">
    <source>
        <dbReference type="EMBL" id="KDN85150.1"/>
    </source>
</evidence>
<name>A0A066Z4R8_9ACTN</name>
<gene>
    <name evidence="2" type="ORF">KCH_32490</name>
</gene>
<comment type="caution">
    <text evidence="2">The sequence shown here is derived from an EMBL/GenBank/DDBJ whole genome shotgun (WGS) entry which is preliminary data.</text>
</comment>
<feature type="region of interest" description="Disordered" evidence="1">
    <location>
        <begin position="1"/>
        <end position="51"/>
    </location>
</feature>
<proteinExistence type="predicted"/>
<keyword evidence="3" id="KW-1185">Reference proteome</keyword>